<dbReference type="Gene3D" id="3.60.10.10">
    <property type="entry name" value="Endonuclease/exonuclease/phosphatase"/>
    <property type="match status" value="1"/>
</dbReference>
<sequence>MRGAGAPPITSLGVHEFLKNEVRLEEADIVGIQVDIPLKKVWVKFVAEDLCFDVVQHGRYEFKHGNGEISIVRAQGAGRGSRLVRVFRLPFEVSNLKLSAELSKYGKVIGGVQDERFDDKHVFKVRTGVRRARVEISQHIPSYITVDNQKCLVMYAGQPATCGICNLPGHLRKQCPEKGKPKSFSAALRGADDGENMDETEIDCSLYVDQGGYGTAEPTSSGTSPLTQGQPAARGPAGEQQHGTAQQEDGDTPREQRLHLEEAAVETVPTAAAGDGPPGGPSGRPARFVFDSNTLADGALKIMSLNVCTISAQEKLEAVRHVIRREKADIVCLQEVRAPFLGVPGFKEITNVGTAGRGTAVLVRDNLDMIEERRLPSGRATAVKVSDVTIVNIYAPAGSQGRQERAKFFTEDLALLLADLRDQVVFVGDFNAVIRPQDTTGTAAPCAILRNVVSAMRLEDAWLQLKPEEQGFTYVTNECSSRLDRLYLSKELTPGLRGARLISTAVSDHLALLVEVELPAARRAEPDRPHQGQWKLDPALLSSKGFLARLQAVWENWKQKKNQYDDVITWWEEGKGRLRSFCAARTREVRKDDESLLKFFHDCLAELHAGRVDNPTNAADERVAYFKRRIMDVLRRRLLGVAARAKCSTPCQDEPPAVHHVAAGIRRIEANTIESLQDAAGQVFSGQAAIEAHVREYFEEVFRELPGESDKPTPLLDAAIEGPVLDDQDNTNLLAEITEAELLEAIKACPRSKSPGEDGLTAELYLVAWDILGKDMLAAFNTMMQRRQVADSHTKGVMVLIPKVKEPVTVKDFRPVTLLDVDGKILSRILARRLEKVQDKLLHPLQVRGGGGRTMHAALADIRDCIAVVDTANRQPRTKVGACLVALDIAGAFNNVTHQVIWEILRRYGVGADFITLIMSMYRKATTCVRINGSLTPPFVLGRGVRQGCPLSMVIFNVVMSVLIRVLACRLRGISIPDVRGGGAEPCLAVSAYVDDVIAVLERPEDAAALATALRDFGEETGLKVNNTKSKALPLGAWGHQVLLPFPYVQEVKVLGIVFTASVHGMAAANWTSRVGALRATLADARLRAFNIAQRVEYANTYAMSLLWHLAQVIPISMTTAKDVRKALGKFLWAGELLRVPFEVMILPKALGGLGLHDPLHKSRAMFVARWMSAERAANVSLSGGWLRIQGELHPHGTALPMSVRYMGPVRDVVAEGKAPPVLAGKDLTKAIYNAFLADAIAKPRVCRLNGDADWPLVWRRVHSALLPAAATATWFRVAHDVLPTRARLAAINWVDSPLCLRCDDVGDDLLHHLLGCGRERRAIWAWAATKLSVLLGLDPVPPNIVIRPDFGAPSRGRQDAAVIILGTMVHFLASNQKVRMGDFLAVMKEEKDRAIQSGDPGLQQSMKTL</sequence>
<evidence type="ECO:0000313" key="3">
    <source>
        <dbReference type="EMBL" id="KAK3922567.1"/>
    </source>
</evidence>
<dbReference type="CDD" id="cd01650">
    <property type="entry name" value="RT_nLTR_like"/>
    <property type="match status" value="1"/>
</dbReference>
<dbReference type="InterPro" id="IPR043502">
    <property type="entry name" value="DNA/RNA_pol_sf"/>
</dbReference>
<dbReference type="PROSITE" id="PS50878">
    <property type="entry name" value="RT_POL"/>
    <property type="match status" value="1"/>
</dbReference>
<protein>
    <submittedName>
        <fullName evidence="3">Transposon TX1 uncharacterized 149 kDa protein</fullName>
    </submittedName>
</protein>
<dbReference type="GO" id="GO:0003824">
    <property type="term" value="F:catalytic activity"/>
    <property type="evidence" value="ECO:0007669"/>
    <property type="project" value="InterPro"/>
</dbReference>
<dbReference type="InterPro" id="IPR036691">
    <property type="entry name" value="Endo/exonu/phosph_ase_sf"/>
</dbReference>
<keyword evidence="4" id="KW-1185">Reference proteome</keyword>
<proteinExistence type="predicted"/>
<comment type="caution">
    <text evidence="3">The sequence shown here is derived from an EMBL/GenBank/DDBJ whole genome shotgun (WGS) entry which is preliminary data.</text>
</comment>
<dbReference type="GO" id="GO:0071897">
    <property type="term" value="P:DNA biosynthetic process"/>
    <property type="evidence" value="ECO:0007669"/>
    <property type="project" value="UniProtKB-ARBA"/>
</dbReference>
<reference evidence="3" key="2">
    <citation type="journal article" date="2023" name="BMC Genomics">
        <title>Pest status, molecular evolution, and epigenetic factors derived from the genome assembly of Frankliniella fusca, a thysanopteran phytovirus vector.</title>
        <authorList>
            <person name="Catto M.A."/>
            <person name="Labadie P.E."/>
            <person name="Jacobson A.L."/>
            <person name="Kennedy G.G."/>
            <person name="Srinivasan R."/>
            <person name="Hunt B.G."/>
        </authorList>
    </citation>
    <scope>NUCLEOTIDE SEQUENCE</scope>
    <source>
        <strain evidence="3">PL_HMW_Pooled</strain>
    </source>
</reference>
<feature type="compositionally biased region" description="Low complexity" evidence="1">
    <location>
        <begin position="265"/>
        <end position="275"/>
    </location>
</feature>
<reference evidence="3" key="1">
    <citation type="submission" date="2021-07" db="EMBL/GenBank/DDBJ databases">
        <authorList>
            <person name="Catto M.A."/>
            <person name="Jacobson A."/>
            <person name="Kennedy G."/>
            <person name="Labadie P."/>
            <person name="Hunt B.G."/>
            <person name="Srinivasan R."/>
        </authorList>
    </citation>
    <scope>NUCLEOTIDE SEQUENCE</scope>
    <source>
        <strain evidence="3">PL_HMW_Pooled</strain>
        <tissue evidence="3">Head</tissue>
    </source>
</reference>
<dbReference type="InterPro" id="IPR000477">
    <property type="entry name" value="RT_dom"/>
</dbReference>
<feature type="compositionally biased region" description="Polar residues" evidence="1">
    <location>
        <begin position="217"/>
        <end position="230"/>
    </location>
</feature>
<evidence type="ECO:0000256" key="1">
    <source>
        <dbReference type="SAM" id="MobiDB-lite"/>
    </source>
</evidence>
<evidence type="ECO:0000259" key="2">
    <source>
        <dbReference type="PROSITE" id="PS50878"/>
    </source>
</evidence>
<feature type="region of interest" description="Disordered" evidence="1">
    <location>
        <begin position="209"/>
        <end position="287"/>
    </location>
</feature>
<feature type="region of interest" description="Disordered" evidence="1">
    <location>
        <begin position="176"/>
        <end position="197"/>
    </location>
</feature>
<dbReference type="PANTHER" id="PTHR19446">
    <property type="entry name" value="REVERSE TRANSCRIPTASES"/>
    <property type="match status" value="1"/>
</dbReference>
<gene>
    <name evidence="3" type="ORF">KUF71_012024</name>
</gene>
<dbReference type="SUPFAM" id="SSF56219">
    <property type="entry name" value="DNase I-like"/>
    <property type="match status" value="1"/>
</dbReference>
<accession>A0AAE1LLL8</accession>
<dbReference type="Pfam" id="PF03372">
    <property type="entry name" value="Exo_endo_phos"/>
    <property type="match status" value="1"/>
</dbReference>
<organism evidence="3 4">
    <name type="scientific">Frankliniella fusca</name>
    <dbReference type="NCBI Taxonomy" id="407009"/>
    <lineage>
        <taxon>Eukaryota</taxon>
        <taxon>Metazoa</taxon>
        <taxon>Ecdysozoa</taxon>
        <taxon>Arthropoda</taxon>
        <taxon>Hexapoda</taxon>
        <taxon>Insecta</taxon>
        <taxon>Pterygota</taxon>
        <taxon>Neoptera</taxon>
        <taxon>Paraneoptera</taxon>
        <taxon>Thysanoptera</taxon>
        <taxon>Terebrantia</taxon>
        <taxon>Thripoidea</taxon>
        <taxon>Thripidae</taxon>
        <taxon>Frankliniella</taxon>
    </lineage>
</organism>
<dbReference type="SUPFAM" id="SSF56672">
    <property type="entry name" value="DNA/RNA polymerases"/>
    <property type="match status" value="1"/>
</dbReference>
<dbReference type="InterPro" id="IPR005135">
    <property type="entry name" value="Endo/exonuclease/phosphatase"/>
</dbReference>
<dbReference type="Proteomes" id="UP001219518">
    <property type="component" value="Unassembled WGS sequence"/>
</dbReference>
<dbReference type="Pfam" id="PF00078">
    <property type="entry name" value="RVT_1"/>
    <property type="match status" value="1"/>
</dbReference>
<feature type="compositionally biased region" description="Basic and acidic residues" evidence="1">
    <location>
        <begin position="251"/>
        <end position="262"/>
    </location>
</feature>
<name>A0AAE1LLL8_9NEOP</name>
<feature type="domain" description="Reverse transcriptase" evidence="2">
    <location>
        <begin position="782"/>
        <end position="1059"/>
    </location>
</feature>
<dbReference type="EMBL" id="JAHWGI010001097">
    <property type="protein sequence ID" value="KAK3922567.1"/>
    <property type="molecule type" value="Genomic_DNA"/>
</dbReference>
<evidence type="ECO:0000313" key="4">
    <source>
        <dbReference type="Proteomes" id="UP001219518"/>
    </source>
</evidence>